<evidence type="ECO:0008006" key="3">
    <source>
        <dbReference type="Google" id="ProtNLM"/>
    </source>
</evidence>
<reference evidence="2" key="1">
    <citation type="submission" date="2018-06" db="EMBL/GenBank/DDBJ databases">
        <authorList>
            <person name="Zhirakovskaya E."/>
        </authorList>
    </citation>
    <scope>NUCLEOTIDE SEQUENCE</scope>
</reference>
<evidence type="ECO:0000256" key="1">
    <source>
        <dbReference type="SAM" id="Phobius"/>
    </source>
</evidence>
<dbReference type="AlphaFoldDB" id="A0A3B0R7J8"/>
<keyword evidence="1" id="KW-0812">Transmembrane</keyword>
<proteinExistence type="predicted"/>
<dbReference type="Pfam" id="PF12725">
    <property type="entry name" value="DUF3810"/>
    <property type="match status" value="1"/>
</dbReference>
<name>A0A3B0R7J8_9ZZZZ</name>
<dbReference type="EMBL" id="UOEB01000196">
    <property type="protein sequence ID" value="VAV84996.1"/>
    <property type="molecule type" value="Genomic_DNA"/>
</dbReference>
<feature type="transmembrane region" description="Helical" evidence="1">
    <location>
        <begin position="49"/>
        <end position="74"/>
    </location>
</feature>
<accession>A0A3B0R7J8</accession>
<keyword evidence="1" id="KW-0472">Membrane</keyword>
<sequence length="355" mass="41458">MLKNKKIVIALSIIPQYLIVKLLSHYPNFVETYYSNGLYQFTSKALRYVFGWIPFSIGDLLYTFAGIYIIRWLILNRKRIIKDTKGWFIDVFSAISILYFAFHIFWGMNYYRLPVHKSLNIDNKYTTEELIAVTKKLIEKSNAIHLSINKNDSLKIEIPYSKQELLRKTTNGYKLLAEKFPSLTYNPSSTKLSIYSLPLTYMGFSGYLNPFTNEAQIDGLIPLYKYPTTACHEQAHQIGYAAENETNFIGFLAAIHNEDIYFKYSGHVFALSHCLREVYRRDKDMYKSLIDSVNKGILANYQESYDFWEAYQNPLEPMFKLTYSKFLKANNQDKGIESYSYAVALIVNYLKDRTL</sequence>
<gene>
    <name evidence="2" type="ORF">MNBD_BACTEROID02-392</name>
</gene>
<evidence type="ECO:0000313" key="2">
    <source>
        <dbReference type="EMBL" id="VAV84996.1"/>
    </source>
</evidence>
<feature type="transmembrane region" description="Helical" evidence="1">
    <location>
        <begin position="7"/>
        <end position="29"/>
    </location>
</feature>
<feature type="transmembrane region" description="Helical" evidence="1">
    <location>
        <begin position="86"/>
        <end position="108"/>
    </location>
</feature>
<dbReference type="InterPro" id="IPR024294">
    <property type="entry name" value="DUF3810"/>
</dbReference>
<keyword evidence="1" id="KW-1133">Transmembrane helix</keyword>
<organism evidence="2">
    <name type="scientific">hydrothermal vent metagenome</name>
    <dbReference type="NCBI Taxonomy" id="652676"/>
    <lineage>
        <taxon>unclassified sequences</taxon>
        <taxon>metagenomes</taxon>
        <taxon>ecological metagenomes</taxon>
    </lineage>
</organism>
<protein>
    <recommendedName>
        <fullName evidence="3">Amino acid permease</fullName>
    </recommendedName>
</protein>